<evidence type="ECO:0000313" key="16">
    <source>
        <dbReference type="Proteomes" id="UP001229244"/>
    </source>
</evidence>
<evidence type="ECO:0000256" key="7">
    <source>
        <dbReference type="ARBA" id="ARBA00022989"/>
    </source>
</evidence>
<evidence type="ECO:0000256" key="3">
    <source>
        <dbReference type="ARBA" id="ARBA00012292"/>
    </source>
</evidence>
<dbReference type="HAMAP" id="MF_00154">
    <property type="entry name" value="CyoE_CtaB"/>
    <property type="match status" value="1"/>
</dbReference>
<evidence type="ECO:0000256" key="13">
    <source>
        <dbReference type="ARBA" id="ARBA00047690"/>
    </source>
</evidence>
<accession>A0AAE3VRL9</accession>
<feature type="transmembrane region" description="Helical" evidence="14">
    <location>
        <begin position="218"/>
        <end position="240"/>
    </location>
</feature>
<evidence type="ECO:0000256" key="10">
    <source>
        <dbReference type="ARBA" id="ARBA00030253"/>
    </source>
</evidence>
<dbReference type="Proteomes" id="UP001229244">
    <property type="component" value="Unassembled WGS sequence"/>
</dbReference>
<feature type="transmembrane region" description="Helical" evidence="14">
    <location>
        <begin position="121"/>
        <end position="138"/>
    </location>
</feature>
<comment type="catalytic activity">
    <reaction evidence="13 14">
        <text>heme b + (2E,6E)-farnesyl diphosphate + H2O = Fe(II)-heme o + diphosphate</text>
        <dbReference type="Rhea" id="RHEA:28070"/>
        <dbReference type="ChEBI" id="CHEBI:15377"/>
        <dbReference type="ChEBI" id="CHEBI:33019"/>
        <dbReference type="ChEBI" id="CHEBI:60344"/>
        <dbReference type="ChEBI" id="CHEBI:60530"/>
        <dbReference type="ChEBI" id="CHEBI:175763"/>
        <dbReference type="EC" id="2.5.1.141"/>
    </reaction>
</comment>
<reference evidence="15" key="1">
    <citation type="submission" date="2023-07" db="EMBL/GenBank/DDBJ databases">
        <title>Genomic Encyclopedia of Type Strains, Phase IV (KMG-IV): sequencing the most valuable type-strain genomes for metagenomic binning, comparative biology and taxonomic classification.</title>
        <authorList>
            <person name="Goeker M."/>
        </authorList>
    </citation>
    <scope>NUCLEOTIDE SEQUENCE</scope>
    <source>
        <strain evidence="15">DSM 21202</strain>
    </source>
</reference>
<evidence type="ECO:0000256" key="8">
    <source>
        <dbReference type="ARBA" id="ARBA00023133"/>
    </source>
</evidence>
<keyword evidence="9 14" id="KW-0472">Membrane</keyword>
<dbReference type="PANTHER" id="PTHR43448:SF7">
    <property type="entry name" value="4-HYDROXYBENZOATE SOLANESYLTRANSFERASE"/>
    <property type="match status" value="1"/>
</dbReference>
<evidence type="ECO:0000256" key="1">
    <source>
        <dbReference type="ARBA" id="ARBA00004651"/>
    </source>
</evidence>
<feature type="transmembrane region" description="Helical" evidence="14">
    <location>
        <begin position="54"/>
        <end position="74"/>
    </location>
</feature>
<keyword evidence="5 14" id="KW-0808">Transferase</keyword>
<dbReference type="EMBL" id="JAUSUL010000003">
    <property type="protein sequence ID" value="MDQ0316713.1"/>
    <property type="molecule type" value="Genomic_DNA"/>
</dbReference>
<dbReference type="InterPro" id="IPR044878">
    <property type="entry name" value="UbiA_sf"/>
</dbReference>
<evidence type="ECO:0000256" key="12">
    <source>
        <dbReference type="ARBA" id="ARBA00042475"/>
    </source>
</evidence>
<evidence type="ECO:0000256" key="6">
    <source>
        <dbReference type="ARBA" id="ARBA00022692"/>
    </source>
</evidence>
<dbReference type="AlphaFoldDB" id="A0AAE3VRL9"/>
<dbReference type="NCBIfam" id="TIGR01473">
    <property type="entry name" value="cyoE_ctaB"/>
    <property type="match status" value="1"/>
</dbReference>
<dbReference type="Gene3D" id="1.10.357.140">
    <property type="entry name" value="UbiA prenyltransferase"/>
    <property type="match status" value="1"/>
</dbReference>
<feature type="transmembrane region" description="Helical" evidence="14">
    <location>
        <begin position="29"/>
        <end position="48"/>
    </location>
</feature>
<comment type="similarity">
    <text evidence="14">Belongs to the UbiA prenyltransferase family. Protoheme IX farnesyltransferase subfamily.</text>
</comment>
<organism evidence="15 16">
    <name type="scientific">Amorphus orientalis</name>
    <dbReference type="NCBI Taxonomy" id="649198"/>
    <lineage>
        <taxon>Bacteria</taxon>
        <taxon>Pseudomonadati</taxon>
        <taxon>Pseudomonadota</taxon>
        <taxon>Alphaproteobacteria</taxon>
        <taxon>Hyphomicrobiales</taxon>
        <taxon>Amorphaceae</taxon>
        <taxon>Amorphus</taxon>
    </lineage>
</organism>
<comment type="subcellular location">
    <subcellularLocation>
        <location evidence="1 14">Cell membrane</location>
        <topology evidence="1 14">Multi-pass membrane protein</topology>
    </subcellularLocation>
</comment>
<dbReference type="PROSITE" id="PS00943">
    <property type="entry name" value="UBIA"/>
    <property type="match status" value="1"/>
</dbReference>
<dbReference type="GO" id="GO:0005886">
    <property type="term" value="C:plasma membrane"/>
    <property type="evidence" value="ECO:0007669"/>
    <property type="project" value="UniProtKB-SubCell"/>
</dbReference>
<keyword evidence="16" id="KW-1185">Reference proteome</keyword>
<dbReference type="NCBIfam" id="NF003349">
    <property type="entry name" value="PRK04375.1-2"/>
    <property type="match status" value="1"/>
</dbReference>
<dbReference type="CDD" id="cd13957">
    <property type="entry name" value="PT_UbiA_Cox10"/>
    <property type="match status" value="1"/>
</dbReference>
<protein>
    <recommendedName>
        <fullName evidence="11 14">Protoheme IX farnesyltransferase</fullName>
        <ecNumber evidence="3 14">2.5.1.141</ecNumber>
    </recommendedName>
    <alternativeName>
        <fullName evidence="12 14">Heme B farnesyltransferase</fullName>
    </alternativeName>
    <alternativeName>
        <fullName evidence="10 14">Heme O synthase</fullName>
    </alternativeName>
</protein>
<dbReference type="PANTHER" id="PTHR43448">
    <property type="entry name" value="PROTOHEME IX FARNESYLTRANSFERASE, MITOCHONDRIAL"/>
    <property type="match status" value="1"/>
</dbReference>
<comment type="function">
    <text evidence="14">Converts heme B (protoheme IX) to heme O by substitution of the vinyl group on carbon 2 of heme B porphyrin ring with a hydroxyethyl farnesyl side group.</text>
</comment>
<feature type="transmembrane region" description="Helical" evidence="14">
    <location>
        <begin position="174"/>
        <end position="197"/>
    </location>
</feature>
<comment type="caution">
    <text evidence="15">The sequence shown here is derived from an EMBL/GenBank/DDBJ whole genome shotgun (WGS) entry which is preliminary data.</text>
</comment>
<evidence type="ECO:0000313" key="15">
    <source>
        <dbReference type="EMBL" id="MDQ0316713.1"/>
    </source>
</evidence>
<dbReference type="RefSeq" id="WP_306886595.1">
    <property type="nucleotide sequence ID" value="NZ_JAUSUL010000003.1"/>
</dbReference>
<keyword evidence="4 14" id="KW-1003">Cell membrane</keyword>
<dbReference type="Pfam" id="PF01040">
    <property type="entry name" value="UbiA"/>
    <property type="match status" value="1"/>
</dbReference>
<dbReference type="EC" id="2.5.1.141" evidence="3 14"/>
<name>A0AAE3VRL9_9HYPH</name>
<dbReference type="InterPro" id="IPR030470">
    <property type="entry name" value="UbiA_prenylTrfase_CS"/>
</dbReference>
<sequence length="305" mass="31988">MAHATTSPTTVALGEATVADYIALLKPRVMSLVIFTALVGMTLAPTGLHPVLGAISLLAIAVGAGASAALNMWWDADIDAVMSRTRERPVPAGRVAPEAALAFGITLSIGSVVTLGLVANWLAAGLLAFTIWFYGHFYTMILKRRTAQNIVIGGAAGALPPVIGWAAMTGSISLPPLVLFAIIFLWTPPHFWALALLKNEDYARAGVPMLPVVAGPQATRWQILLYAVVLVPVGLAPAFLGFAGPVYAAVAAVSGGLFVLGAVNVLRHREGKAARRACGQLFGFSILYLFLLFATLLAEHLVQSV</sequence>
<dbReference type="InterPro" id="IPR006369">
    <property type="entry name" value="Protohaem_IX_farnesylTrfase"/>
</dbReference>
<evidence type="ECO:0000256" key="5">
    <source>
        <dbReference type="ARBA" id="ARBA00022679"/>
    </source>
</evidence>
<comment type="pathway">
    <text evidence="2 14">Porphyrin-containing compound metabolism; heme O biosynthesis; heme O from protoheme: step 1/1.</text>
</comment>
<keyword evidence="8 14" id="KW-0350">Heme biosynthesis</keyword>
<evidence type="ECO:0000256" key="11">
    <source>
        <dbReference type="ARBA" id="ARBA00040810"/>
    </source>
</evidence>
<dbReference type="InterPro" id="IPR000537">
    <property type="entry name" value="UbiA_prenyltransferase"/>
</dbReference>
<dbReference type="GO" id="GO:0008495">
    <property type="term" value="F:protoheme IX farnesyltransferase activity"/>
    <property type="evidence" value="ECO:0007669"/>
    <property type="project" value="UniProtKB-UniRule"/>
</dbReference>
<evidence type="ECO:0000256" key="9">
    <source>
        <dbReference type="ARBA" id="ARBA00023136"/>
    </source>
</evidence>
<evidence type="ECO:0000256" key="2">
    <source>
        <dbReference type="ARBA" id="ARBA00004919"/>
    </source>
</evidence>
<feature type="transmembrane region" description="Helical" evidence="14">
    <location>
        <begin position="278"/>
        <end position="298"/>
    </location>
</feature>
<feature type="transmembrane region" description="Helical" evidence="14">
    <location>
        <begin position="95"/>
        <end position="115"/>
    </location>
</feature>
<feature type="transmembrane region" description="Helical" evidence="14">
    <location>
        <begin position="150"/>
        <end position="168"/>
    </location>
</feature>
<gene>
    <name evidence="14" type="primary">ctaB</name>
    <name evidence="15" type="ORF">J2S73_003189</name>
</gene>
<dbReference type="GO" id="GO:0048034">
    <property type="term" value="P:heme O biosynthetic process"/>
    <property type="evidence" value="ECO:0007669"/>
    <property type="project" value="UniProtKB-UniRule"/>
</dbReference>
<comment type="miscellaneous">
    <text evidence="14">Carbon 2 of the heme B porphyrin ring is defined according to the Fischer nomenclature.</text>
</comment>
<keyword evidence="6 14" id="KW-0812">Transmembrane</keyword>
<evidence type="ECO:0000256" key="4">
    <source>
        <dbReference type="ARBA" id="ARBA00022475"/>
    </source>
</evidence>
<evidence type="ECO:0000256" key="14">
    <source>
        <dbReference type="HAMAP-Rule" id="MF_00154"/>
    </source>
</evidence>
<proteinExistence type="inferred from homology"/>
<feature type="transmembrane region" description="Helical" evidence="14">
    <location>
        <begin position="246"/>
        <end position="266"/>
    </location>
</feature>
<keyword evidence="7 14" id="KW-1133">Transmembrane helix</keyword>